<dbReference type="SUPFAM" id="SSF49373">
    <property type="entry name" value="Invasin/intimin cell-adhesion fragments"/>
    <property type="match status" value="8"/>
</dbReference>
<dbReference type="InterPro" id="IPR003961">
    <property type="entry name" value="FN3_dom"/>
</dbReference>
<dbReference type="RefSeq" id="WP_259093776.1">
    <property type="nucleotide sequence ID" value="NZ_CP130454.1"/>
</dbReference>
<feature type="domain" description="Fibronectin type-III" evidence="3">
    <location>
        <begin position="266"/>
        <end position="369"/>
    </location>
</feature>
<gene>
    <name evidence="5" type="ORF">M2350_000608</name>
</gene>
<dbReference type="Pfam" id="PF09134">
    <property type="entry name" value="Invasin_D3"/>
    <property type="match status" value="1"/>
</dbReference>
<dbReference type="SUPFAM" id="SSF49265">
    <property type="entry name" value="Fibronectin type III"/>
    <property type="match status" value="3"/>
</dbReference>
<accession>A0ABT2EJU1</accession>
<feature type="region of interest" description="Disordered" evidence="2">
    <location>
        <begin position="1627"/>
        <end position="1646"/>
    </location>
</feature>
<keyword evidence="6" id="KW-1185">Reference proteome</keyword>
<dbReference type="CDD" id="cd00063">
    <property type="entry name" value="FN3"/>
    <property type="match status" value="1"/>
</dbReference>
<feature type="domain" description="Fibronectin type-III" evidence="3">
    <location>
        <begin position="378"/>
        <end position="468"/>
    </location>
</feature>
<dbReference type="Gene3D" id="2.60.40.10">
    <property type="entry name" value="Immunoglobulins"/>
    <property type="match status" value="14"/>
</dbReference>
<dbReference type="PROSITE" id="PS50853">
    <property type="entry name" value="FN3"/>
    <property type="match status" value="2"/>
</dbReference>
<evidence type="ECO:0000256" key="1">
    <source>
        <dbReference type="ARBA" id="ARBA00010116"/>
    </source>
</evidence>
<dbReference type="InterPro" id="IPR015217">
    <property type="entry name" value="Invasin_dom_3"/>
</dbReference>
<dbReference type="InterPro" id="IPR003344">
    <property type="entry name" value="Big_1_dom"/>
</dbReference>
<feature type="compositionally biased region" description="Acidic residues" evidence="2">
    <location>
        <begin position="3188"/>
        <end position="3198"/>
    </location>
</feature>
<dbReference type="EMBL" id="JANUCP010000001">
    <property type="protein sequence ID" value="MCS3918211.1"/>
    <property type="molecule type" value="Genomic_DNA"/>
</dbReference>
<dbReference type="InterPro" id="IPR013783">
    <property type="entry name" value="Ig-like_fold"/>
</dbReference>
<evidence type="ECO:0000313" key="6">
    <source>
        <dbReference type="Proteomes" id="UP001204798"/>
    </source>
</evidence>
<dbReference type="SMART" id="SM00060">
    <property type="entry name" value="FN3"/>
    <property type="match status" value="3"/>
</dbReference>
<protein>
    <recommendedName>
        <fullName evidence="7">Intimin</fullName>
    </recommendedName>
</protein>
<evidence type="ECO:0000259" key="4">
    <source>
        <dbReference type="PROSITE" id="PS51127"/>
    </source>
</evidence>
<organism evidence="5 6">
    <name type="scientific">Candidatus Fervidibacter sacchari</name>
    <dbReference type="NCBI Taxonomy" id="1448929"/>
    <lineage>
        <taxon>Bacteria</taxon>
        <taxon>Candidatus Fervidibacterota</taxon>
        <taxon>Candidatus Fervidibacter</taxon>
    </lineage>
</organism>
<dbReference type="SMART" id="SM00634">
    <property type="entry name" value="BID_1"/>
    <property type="match status" value="8"/>
</dbReference>
<sequence>MRLMQVRRKSWKTDVAMLLTLVMLFSPILSGLDAAWLGVATKAAAQQPSPTPSPVQPILVVPLKAAEGVPTNIAGRMTYALVSELTASKRYSPTRLSVEDPTIQRLISENLLSQDAVAAVIEEPTPEGIAEIAAAMKVPFAAYGTVDSYTYDPSNGGSVKVQVTVRFLTIDLETVSVVEEKTVEITEEGSSAPKLKPTPEDTLAAEAIYDAAKKIVAKLIGLPPKPPVEIRRPPAVNPVAFLLGALVIAAALSGARGKAGPVPLGPADAPRSVSAVPQVDIVVVSWQPPTRGTPVGYYVYRQTVDLVNFQPVGGIERLTAEPVRTTIYEDKTAQRDRAYIYSVSAVYPDGRESVRISANLGIISPTQPAPVGIGVPLPPANLTAQARDAAVLLTWTDLNPAGLVVGYRVYRNGVQIADETTVRTTTYMDRGLQNNVVYQYVVRAVSSFGLLSAPSATVTAVPGNLPPQAPLNLTARFDPTTKTVTLTWQAPPDPDVAYYEVARVVVPETRMTRGLIDRARQPVPTPSTSPTIIQRVLQANPRMRQQAGSEFDANVIASDVRTTTYIDSVANFMPTPENALTRYQHLRYAVRAVDTSGQKGAWSNVVEVTPNTPPPALTIPPRLIPANGQIIVDLQPLLEQAQTDPEWQIDKAGVRIFRVTTKGGTSATTLRPIHSDDVLPIPADGKYVDRGVVNGTRYYYAVELVDKLGVPGKRSPEAVATPFATAALTITPQGNRRELSGNGQDTVQLTITALDAASRPVAGLPLKVTLQGVGTLTIAPQYDDPYSADPSDAITDENGQVVATYQSAVISADTTVTITAAPSPVITGVSPAQLTLTLRAPVVASVEIQPQQTQLVADGQSFTRVTITVRDRLGSPMPNQTVVLSVSPAQGRFEDLNGNPITQVSTGTTGVTEVIYRSGTRAGSVTLTAAVGAISGQAVITLIPGSPATIDLVATPTTAPADGSTEVRITATVKDAYGNAVPNVQVQFSSTPTLTITPTVATTNDTGQATVSVIAPRVAGSYLLRAQVGTISATLTLIFGASAPSTMTMSASRTNLVVSLPPLPEYAALAVYSRTEITATVVDENNNPVRGVVVQFSASAGTIQATATTDAAGVARAIYVAPPAPTGQVTINAQAGAASGSITLDILPGPPAQVTVTATPVMVPADGRSQISVVARVRDANGNPVADGTMVYFSARSETDINQVITAAGTFLRDSVPTLNGDAQVTFVAGTQPGVRARLVAQAFGTVFGQNFGPIPAEIELPNLVDRFPLIQLGGQIVVSLSASEMSVSSRDDTNNPADRQPLRITEPRNNFVTLTVQVVDGQGNPAPLSLPVFLTSSDSRVLFVHSGGADLGSTILTTDSSGRAEAQVYASKTAGVVTITAELRDAQNRPFVSRSVTVRQRPGAPTVVVMPTPQPSVIFVPGAGTPTSTTVIARVFDAAGNTVEDGTLISFSADAGTLTPSNVTTSNGVASATLTSSPDTGRFTVRAVARDTGAEGTTTVAFAVNVTAISVTAQPDTIVGDGQTTAVVTANFTGDIPDGTRVQFVTDRGFVGTAGQRSLRVPVAGNTAQVTFLSEAVAADTTATVRVETVDPQGDIITGTVQITLTRPPKPPVLQPIEVAVTTLSVSSSNATDPDQRRALGPEPNSTTVTVTVLEETLNLPVPNATVFLSSSDTNGLWVDEQGNASLGGIQIVTGSDGRATATFYASTAPGQVTLKAQMGAQEQTKTITVMPGNPASIVVAFSGTNIAPDGVPYIFVPGAGTPTEATVSVTVRDAVGNNVRDNTLVTFTVVEGEGTFSPTNTVATVNGRASVTLSSSQATGEFTVKASSDSAEGIGRIRYAANVPDITAITANPTQIPDDGVTKSDITIQLPAPDGTRFRVAADKGTLTFGSQSGSAVVAIVTSGQATVEFRGPGNLPTRQDATITAEIVALDGTKKTASTTVTLLPRFEIVEIVDSRTNPLPDSFNLVVSSNNSLDPAARLPLDGVPGNNKKRIQIIVRGPMPSNPTVTFLASEGNVLFDVIEGSNAGTKRLATVSGNLQQFGSGVEQENRYTVDMYASTLAGNFTLQIEMPGVNVSRTVRFTQLPGPPGSIVVTAANSLIPVITGTTQIIADVRDAVGNRVSGYTVFFSADDGTFDQIVKTVVDGIATSTLTASNFTRRVRVFAKAINPATQQEVIGFTLVSFVVGNLESIDLVPDKGNIPPDDYATVTVFFNPASQMPDNVRFYADLVGAYGIIESVSATVAGRATIRVRNNNPTGTNQLAQLTVRVIRQDGVELTKSTNLTLLASPVVQKVEVVPDRNEIVVSNRDDDEQFPPLRQPLQGSPLRNWALLEIYVRQLDTTNAETVTFTLTSTDVNGLFTLPSGVTDQATGKQARKGMVTFSVTDDGAGDSQAGLGTMRILVGYYSSRKAQPVTIYLTAKKGAEDYGSSAVGIFQRPGPVAQSFFTVNPPRIAVNTLAGSEPIEAQLIATLYDANDNPVPDERVSFAIEPVRVVPYSDIVAGDANNVILTRYDLLSLSRIFRAQAGRVFTQDIGVGDGGRRSFSGVLMNVPVQPGTATVTAEVLANAQEVVGTGNDVQRDFTATLSNIPIEPGSVRVTVAESTVPSQVIGTGDASQTSFSGTLAQTPVTPGSVVVSTVVRVARSQSLGTGDGSRATFSGNLVAPVIINTVVISTTIIPRVGAIVNTTADPYSDILPLVPVVPGSVIIADDNEVLTDNGAGNIIDGQGNDQGDINYNTGFFTVDFDSAPAGQVIIIWRYRLGVQVRDLDGDGQFEPDESSPQNAATGTINYASGAISITFTNPDDPDEQAPVASGELVRVDYTSRTPTQLVDDGNGNLIGPYGSGTVNYTSGAISVQFATTTPPQNFPPDLNEPVQVRYRVRRQVVLTDDGNGIISSPGGEGRGTINYSTGAISISFVNPPSSGQDVVVSYRYRTNAVLNDTGFGTFTGNGTGTISYTTGAITVNFDNPPALNSPVRVSFQTTTVQNDWAAGGVPRPGAYLQWIGFAPSPVFTSTQILYPPDRPPLVSDGSIYPQSEAVTDINGVAITYLRSVNISQPVVLKMVPQSNVALQKVFPTFYYVPVQTIQVSILQGQLVNRAGQTFSVEFRFEPASALPPGTRVWVRVHGTAYDGDEDGDDRVNEDPPGALNIDDDYDGRLDEDPNEPQNPVDNDGDGAQGEDPPGSMDNDDDGDGVADEDWNPRLVDFWFTVTITEPGRFTLSYTSSTTGPDWVKGWKVIQVFVWNRDGIRMMAQTSAIRFVY</sequence>
<evidence type="ECO:0000259" key="3">
    <source>
        <dbReference type="PROSITE" id="PS50853"/>
    </source>
</evidence>
<dbReference type="InterPro" id="IPR008964">
    <property type="entry name" value="Invasin/intimin_cell_adhesion"/>
</dbReference>
<feature type="domain" description="Big-1" evidence="4">
    <location>
        <begin position="949"/>
        <end position="1040"/>
    </location>
</feature>
<evidence type="ECO:0008006" key="7">
    <source>
        <dbReference type="Google" id="ProtNLM"/>
    </source>
</evidence>
<comment type="similarity">
    <text evidence="1">Belongs to the intimin/invasin family.</text>
</comment>
<dbReference type="Proteomes" id="UP001204798">
    <property type="component" value="Unassembled WGS sequence"/>
</dbReference>
<dbReference type="Pfam" id="PF02369">
    <property type="entry name" value="Big_1"/>
    <property type="match status" value="2"/>
</dbReference>
<feature type="region of interest" description="Disordered" evidence="2">
    <location>
        <begin position="3131"/>
        <end position="3198"/>
    </location>
</feature>
<comment type="caution">
    <text evidence="5">The sequence shown here is derived from an EMBL/GenBank/DDBJ whole genome shotgun (WGS) entry which is preliminary data.</text>
</comment>
<name>A0ABT2EJU1_9BACT</name>
<evidence type="ECO:0000256" key="2">
    <source>
        <dbReference type="SAM" id="MobiDB-lite"/>
    </source>
</evidence>
<evidence type="ECO:0000313" key="5">
    <source>
        <dbReference type="EMBL" id="MCS3918211.1"/>
    </source>
</evidence>
<reference evidence="5 6" key="1">
    <citation type="submission" date="2022-08" db="EMBL/GenBank/DDBJ databases">
        <title>Bacterial and archaeal communities from various locations to study Microbial Dark Matter (Phase II).</title>
        <authorList>
            <person name="Stepanauskas R."/>
        </authorList>
    </citation>
    <scope>NUCLEOTIDE SEQUENCE [LARGE SCALE GENOMIC DNA]</scope>
    <source>
        <strain evidence="5 6">PD1</strain>
    </source>
</reference>
<proteinExistence type="inferred from homology"/>
<dbReference type="InterPro" id="IPR036116">
    <property type="entry name" value="FN3_sf"/>
</dbReference>
<dbReference type="PROSITE" id="PS51127">
    <property type="entry name" value="BIG1"/>
    <property type="match status" value="1"/>
</dbReference>